<keyword evidence="4" id="KW-0812">Transmembrane</keyword>
<organism evidence="7 8">
    <name type="scientific">Porites lobata</name>
    <dbReference type="NCBI Taxonomy" id="104759"/>
    <lineage>
        <taxon>Eukaryota</taxon>
        <taxon>Metazoa</taxon>
        <taxon>Cnidaria</taxon>
        <taxon>Anthozoa</taxon>
        <taxon>Hexacorallia</taxon>
        <taxon>Scleractinia</taxon>
        <taxon>Fungiina</taxon>
        <taxon>Poritidae</taxon>
        <taxon>Porites</taxon>
    </lineage>
</organism>
<comment type="caution">
    <text evidence="2">Lacks conserved residue(s) required for the propagation of feature annotation.</text>
</comment>
<dbReference type="Gene3D" id="2.10.25.10">
    <property type="entry name" value="Laminin"/>
    <property type="match status" value="1"/>
</dbReference>
<protein>
    <recommendedName>
        <fullName evidence="9">C-type lectin</fullName>
    </recommendedName>
</protein>
<dbReference type="InterPro" id="IPR016187">
    <property type="entry name" value="CTDL_fold"/>
</dbReference>
<comment type="caution">
    <text evidence="7">The sequence shown here is derived from an EMBL/GenBank/DDBJ whole genome shotgun (WGS) entry which is preliminary data.</text>
</comment>
<evidence type="ECO:0000256" key="2">
    <source>
        <dbReference type="PROSITE-ProRule" id="PRU00076"/>
    </source>
</evidence>
<accession>A0ABN8NXM6</accession>
<dbReference type="InterPro" id="IPR050111">
    <property type="entry name" value="C-type_lectin/snaclec_domain"/>
</dbReference>
<evidence type="ECO:0000256" key="3">
    <source>
        <dbReference type="SAM" id="MobiDB-lite"/>
    </source>
</evidence>
<keyword evidence="4" id="KW-1133">Transmembrane helix</keyword>
<feature type="disulfide bond" evidence="2">
    <location>
        <begin position="197"/>
        <end position="206"/>
    </location>
</feature>
<dbReference type="PROSITE" id="PS50041">
    <property type="entry name" value="C_TYPE_LECTIN_2"/>
    <property type="match status" value="1"/>
</dbReference>
<dbReference type="CDD" id="cd00054">
    <property type="entry name" value="EGF_CA"/>
    <property type="match status" value="1"/>
</dbReference>
<dbReference type="InterPro" id="IPR001881">
    <property type="entry name" value="EGF-like_Ca-bd_dom"/>
</dbReference>
<dbReference type="InterPro" id="IPR000742">
    <property type="entry name" value="EGF"/>
</dbReference>
<dbReference type="SUPFAM" id="SSF56436">
    <property type="entry name" value="C-type lectin-like"/>
    <property type="match status" value="1"/>
</dbReference>
<dbReference type="PROSITE" id="PS00022">
    <property type="entry name" value="EGF_1"/>
    <property type="match status" value="1"/>
</dbReference>
<dbReference type="SMART" id="SM00181">
    <property type="entry name" value="EGF"/>
    <property type="match status" value="1"/>
</dbReference>
<dbReference type="SMART" id="SM00179">
    <property type="entry name" value="EGF_CA"/>
    <property type="match status" value="1"/>
</dbReference>
<evidence type="ECO:0008006" key="9">
    <source>
        <dbReference type="Google" id="ProtNLM"/>
    </source>
</evidence>
<reference evidence="7 8" key="1">
    <citation type="submission" date="2022-05" db="EMBL/GenBank/DDBJ databases">
        <authorList>
            <consortium name="Genoscope - CEA"/>
            <person name="William W."/>
        </authorList>
    </citation>
    <scope>NUCLEOTIDE SEQUENCE [LARGE SCALE GENOMIC DNA]</scope>
</reference>
<dbReference type="Pfam" id="PF00059">
    <property type="entry name" value="Lectin_C"/>
    <property type="match status" value="1"/>
</dbReference>
<keyword evidence="8" id="KW-1185">Reference proteome</keyword>
<feature type="compositionally biased region" description="Polar residues" evidence="3">
    <location>
        <begin position="271"/>
        <end position="280"/>
    </location>
</feature>
<dbReference type="PROSITE" id="PS50026">
    <property type="entry name" value="EGF_3"/>
    <property type="match status" value="1"/>
</dbReference>
<dbReference type="CDD" id="cd00037">
    <property type="entry name" value="CLECT"/>
    <property type="match status" value="1"/>
</dbReference>
<dbReference type="Proteomes" id="UP001159405">
    <property type="component" value="Unassembled WGS sequence"/>
</dbReference>
<dbReference type="Gene3D" id="3.10.100.10">
    <property type="entry name" value="Mannose-Binding Protein A, subunit A"/>
    <property type="match status" value="1"/>
</dbReference>
<feature type="transmembrane region" description="Helical" evidence="4">
    <location>
        <begin position="319"/>
        <end position="340"/>
    </location>
</feature>
<evidence type="ECO:0000259" key="5">
    <source>
        <dbReference type="PROSITE" id="PS50026"/>
    </source>
</evidence>
<gene>
    <name evidence="7" type="ORF">PLOB_00032281</name>
</gene>
<evidence type="ECO:0000256" key="1">
    <source>
        <dbReference type="ARBA" id="ARBA00023157"/>
    </source>
</evidence>
<feature type="region of interest" description="Disordered" evidence="3">
    <location>
        <begin position="271"/>
        <end position="309"/>
    </location>
</feature>
<keyword evidence="4" id="KW-0472">Membrane</keyword>
<name>A0ABN8NXM6_9CNID</name>
<dbReference type="InterPro" id="IPR001304">
    <property type="entry name" value="C-type_lectin-like"/>
</dbReference>
<dbReference type="InterPro" id="IPR018378">
    <property type="entry name" value="C-type_lectin_CS"/>
</dbReference>
<evidence type="ECO:0000313" key="8">
    <source>
        <dbReference type="Proteomes" id="UP001159405"/>
    </source>
</evidence>
<dbReference type="SUPFAM" id="SSF57196">
    <property type="entry name" value="EGF/Laminin"/>
    <property type="match status" value="1"/>
</dbReference>
<sequence>MYQNWPDCTQAQNRLEVFWERYSYSYRIMLLQVALFITHFAVSRAENRSCEQDWSYYHRSCYFRDVDSKTFTDAQANCESKQANLVTVNDIHEQEFLKTFMGNAGGWNGLNSQNSTNNTFEWVSGEKVNFTYWKKGHPNTKKHCVHMYKDKNFKWHSRVCSTKHKSVCEKDWTPCDTNPCQNGGTCIPNVDDYSCQCLDDSVGKNCEPRSTTTIPATSSNVKITSVSNSVVTSQRTKALSEKKYVIETSSILKVTSYPSTLVSMAITSSPRTEPTVTVTPSYKEPGMTPVPTSVPRPLTEGEKDANKQSKPKGFKVINVLIPLLVILLLFLLIIVLVIWFKKRAKKKEKLLDGSKKSEIIWL</sequence>
<dbReference type="PANTHER" id="PTHR22803">
    <property type="entry name" value="MANNOSE, PHOSPHOLIPASE, LECTIN RECEPTOR RELATED"/>
    <property type="match status" value="1"/>
</dbReference>
<feature type="domain" description="EGF-like" evidence="5">
    <location>
        <begin position="171"/>
        <end position="207"/>
    </location>
</feature>
<dbReference type="Pfam" id="PF00008">
    <property type="entry name" value="EGF"/>
    <property type="match status" value="1"/>
</dbReference>
<dbReference type="InterPro" id="IPR016186">
    <property type="entry name" value="C-type_lectin-like/link_sf"/>
</dbReference>
<evidence type="ECO:0000256" key="4">
    <source>
        <dbReference type="SAM" id="Phobius"/>
    </source>
</evidence>
<feature type="domain" description="C-type lectin" evidence="6">
    <location>
        <begin position="57"/>
        <end position="169"/>
    </location>
</feature>
<dbReference type="EMBL" id="CALNXK010000042">
    <property type="protein sequence ID" value="CAH3126266.1"/>
    <property type="molecule type" value="Genomic_DNA"/>
</dbReference>
<dbReference type="PROSITE" id="PS00615">
    <property type="entry name" value="C_TYPE_LECTIN_1"/>
    <property type="match status" value="1"/>
</dbReference>
<evidence type="ECO:0000313" key="7">
    <source>
        <dbReference type="EMBL" id="CAH3126266.1"/>
    </source>
</evidence>
<dbReference type="SMART" id="SM00034">
    <property type="entry name" value="CLECT"/>
    <property type="match status" value="1"/>
</dbReference>
<proteinExistence type="predicted"/>
<evidence type="ECO:0000259" key="6">
    <source>
        <dbReference type="PROSITE" id="PS50041"/>
    </source>
</evidence>
<keyword evidence="1 2" id="KW-1015">Disulfide bond</keyword>
<keyword evidence="2" id="KW-0245">EGF-like domain</keyword>